<reference evidence="2 3" key="1">
    <citation type="journal article" date="2006" name="BMC Genomics">
        <title>The genome of the square archaeon Haloquadratum walsbyi: life at the limits of water activity.</title>
        <authorList>
            <person name="Bolhuis H.H."/>
            <person name="Palm P.P."/>
            <person name="Wende A.W."/>
            <person name="Falb M.M."/>
            <person name="Rampp M.M."/>
            <person name="Rodriguez-Valera F.F."/>
            <person name="Pfeiffer F.F."/>
            <person name="Oesterhelt D.D."/>
        </authorList>
    </citation>
    <scope>NUCLEOTIDE SEQUENCE [LARGE SCALE GENOMIC DNA]</scope>
    <source>
        <strain evidence="3">DSM 16790 / HBSQ001</strain>
    </source>
</reference>
<dbReference type="EMBL" id="AM180088">
    <property type="protein sequence ID" value="CAJ53377.1"/>
    <property type="molecule type" value="Genomic_DNA"/>
</dbReference>
<dbReference type="SUPFAM" id="SSF55874">
    <property type="entry name" value="ATPase domain of HSP90 chaperone/DNA topoisomerase II/histidine kinase"/>
    <property type="match status" value="1"/>
</dbReference>
<dbReference type="PANTHER" id="PTHR32387">
    <property type="entry name" value="WU:FJ29H11"/>
    <property type="match status" value="1"/>
</dbReference>
<sequence length="916" mass="104461">MSDIQDDLNDLGKREQVKRLKRKYEKADSFIKETASGGLDIVRGGFNITHFPLELTQNADDEGATNLLFEVDEEKGELYVFDDGAGFDPDGLKAVCQQGQSPKDPRQQIGFMGIGFKSMFEISDNVRIHSNGYHFGFSIDDEDEDDGLDAVTPHWVPEEPPEQRTVKQKEYTTRIVASIKNESDDGVEQIKQALEEDNLSPSVFLFLDSLSEIEIRSRQDTSFSRSLYGGHVDTFDEPEGVSEARELYKKYAEGDPDPENKLSDDDLVQIRRTGNSDGEEQWVVFRDIWDIDKSLRRPRLRKNLETSDLFIAFRISQDGRLIELVDGGSVRISPVHSYLPLSELDVDIDFLIHADFDLNPSREGIRSNSEWNDRAAEVVREQCLQNVLEVLDDHSEWWRQSHLIIPQSQRGNNLIISDILEEFRSGFAKSYDFIRDMDRQKIVPVGQVRDFTEYARSSFESDEIEEIIDYRPVHRDQRKVLERLEKSETKKLAEILKNSDAPDVLERHTNKENTTDWFAQLYQNLATEEGETNTNRGTVRRALNNRIILKESGELSVGRSSRRSYQDDWEVFLPAEDGSSTVPFDDMSNFLDIIDPEVLDTGYSDYSPRELFIDFDAESIITEKAISEALTDDGSSLSKSKEECVSILDATSELSDDDSISAWLTALDYDEYRISQLRDLVWLCKDESGLSDCVDWTRGNWIQLSNSEKRASVRMCKAAYCDTDTDSNESFGFLRLPTASGWSRPENVLPSSDLSPNYDFDMIEERYPRLLRTRNLELIDESIAKSVSGWQDFLDHLGVADESKLDRLVGDVGEAFVENQSDRRLHKVKQGMDFRSDDGDLLIEVKSTKQRSKKQVHLTSAQYDNIKATSGKTDVDYYVYPVVNVLTSPEIRPSPVEGDELLDEIDAVSVDISGFQ</sequence>
<proteinExistence type="predicted"/>
<dbReference type="Proteomes" id="UP000001975">
    <property type="component" value="Chromosome"/>
</dbReference>
<dbReference type="Gene3D" id="3.30.565.10">
    <property type="entry name" value="Histidine kinase-like ATPase, C-terminal domain"/>
    <property type="match status" value="1"/>
</dbReference>
<gene>
    <name evidence="2" type="ordered locus">HQ_3280A</name>
</gene>
<name>Q18F81_HALWD</name>
<evidence type="ECO:0000259" key="1">
    <source>
        <dbReference type="Pfam" id="PF13020"/>
    </source>
</evidence>
<dbReference type="GeneID" id="4193380"/>
<dbReference type="PANTHER" id="PTHR32387:SF0">
    <property type="entry name" value="PROTEIN NO VEIN"/>
    <property type="match status" value="1"/>
</dbReference>
<keyword evidence="3" id="KW-1185">Reference proteome</keyword>
<dbReference type="HOGENOM" id="CLU_331684_0_0_2"/>
<dbReference type="AlphaFoldDB" id="Q18F81"/>
<evidence type="ECO:0000313" key="2">
    <source>
        <dbReference type="EMBL" id="CAJ53377.1"/>
    </source>
</evidence>
<accession>Q18F81</accession>
<dbReference type="KEGG" id="hwa:HQ_3280A"/>
<feature type="domain" description="Protein NO VEIN C-terminal" evidence="1">
    <location>
        <begin position="822"/>
        <end position="891"/>
    </location>
</feature>
<evidence type="ECO:0000313" key="3">
    <source>
        <dbReference type="Proteomes" id="UP000001975"/>
    </source>
</evidence>
<protein>
    <recommendedName>
        <fullName evidence="1">Protein NO VEIN C-terminal domain-containing protein</fullName>
    </recommendedName>
</protein>
<dbReference type="eggNOG" id="ENOG502N5AX">
    <property type="taxonomic scope" value="Archaea"/>
</dbReference>
<dbReference type="InterPro" id="IPR052957">
    <property type="entry name" value="Auxin_embryo_med"/>
</dbReference>
<dbReference type="RefSeq" id="WP_011572482.1">
    <property type="nucleotide sequence ID" value="NC_008212.1"/>
</dbReference>
<dbReference type="STRING" id="362976.HQ_3280A"/>
<dbReference type="InterPro" id="IPR036890">
    <property type="entry name" value="HATPase_C_sf"/>
</dbReference>
<dbReference type="NCBIfam" id="NF047352">
    <property type="entry name" value="P_loop_sacsin"/>
    <property type="match status" value="1"/>
</dbReference>
<dbReference type="InterPro" id="IPR024975">
    <property type="entry name" value="NOV_C"/>
</dbReference>
<dbReference type="Pfam" id="PF13020">
    <property type="entry name" value="NOV_C"/>
    <property type="match status" value="1"/>
</dbReference>
<organism evidence="2 3">
    <name type="scientific">Haloquadratum walsbyi (strain DSM 16790 / HBSQ001)</name>
    <dbReference type="NCBI Taxonomy" id="362976"/>
    <lineage>
        <taxon>Archaea</taxon>
        <taxon>Methanobacteriati</taxon>
        <taxon>Methanobacteriota</taxon>
        <taxon>Stenosarchaea group</taxon>
        <taxon>Halobacteria</taxon>
        <taxon>Halobacteriales</taxon>
        <taxon>Haloferacaceae</taxon>
        <taxon>Haloquadratum</taxon>
    </lineage>
</organism>